<accession>A0A8D9BXZ4</accession>
<feature type="compositionally biased region" description="Low complexity" evidence="1">
    <location>
        <begin position="192"/>
        <end position="204"/>
    </location>
</feature>
<reference evidence="2" key="1">
    <citation type="submission" date="2021-05" db="EMBL/GenBank/DDBJ databases">
        <authorList>
            <person name="Alioto T."/>
            <person name="Alioto T."/>
            <person name="Gomez Garrido J."/>
        </authorList>
    </citation>
    <scope>NUCLEOTIDE SEQUENCE</scope>
</reference>
<feature type="compositionally biased region" description="Polar residues" evidence="1">
    <location>
        <begin position="130"/>
        <end position="140"/>
    </location>
</feature>
<feature type="region of interest" description="Disordered" evidence="1">
    <location>
        <begin position="35"/>
        <end position="62"/>
    </location>
</feature>
<organism evidence="2">
    <name type="scientific">Cacopsylla melanoneura</name>
    <dbReference type="NCBI Taxonomy" id="428564"/>
    <lineage>
        <taxon>Eukaryota</taxon>
        <taxon>Metazoa</taxon>
        <taxon>Ecdysozoa</taxon>
        <taxon>Arthropoda</taxon>
        <taxon>Hexapoda</taxon>
        <taxon>Insecta</taxon>
        <taxon>Pterygota</taxon>
        <taxon>Neoptera</taxon>
        <taxon>Paraneoptera</taxon>
        <taxon>Hemiptera</taxon>
        <taxon>Sternorrhyncha</taxon>
        <taxon>Psylloidea</taxon>
        <taxon>Psyllidae</taxon>
        <taxon>Psyllinae</taxon>
        <taxon>Cacopsylla</taxon>
    </lineage>
</organism>
<dbReference type="EMBL" id="HBUF01673309">
    <property type="protein sequence ID" value="CAG6790837.1"/>
    <property type="molecule type" value="Transcribed_RNA"/>
</dbReference>
<evidence type="ECO:0000256" key="1">
    <source>
        <dbReference type="SAM" id="MobiDB-lite"/>
    </source>
</evidence>
<proteinExistence type="predicted"/>
<dbReference type="EMBL" id="HBUF01673310">
    <property type="protein sequence ID" value="CAG6790838.1"/>
    <property type="molecule type" value="Transcribed_RNA"/>
</dbReference>
<feature type="compositionally biased region" description="Polar residues" evidence="1">
    <location>
        <begin position="40"/>
        <end position="56"/>
    </location>
</feature>
<sequence length="272" mass="30096">MMPLLYRANFIENKTRPLHYPRDKNRRMLIDIQPRPAGSDQFNKPNSDQTHTSKNTAHGPFNKYERQQIEAEVPDLDDKQETNGDESTSDQEQFIGGHIIRNEHQQQLIGGQMIHNQSENSVVMIGTNRSSSLKSTNKDSPPNILEDDGSPGTRSTNDGSTIQGCTQNSGDPFAPLSPGSTPLTESSNPLHPSSGGATGTPTSSNVSRDLSIHLPSSSSRRPIESEYAEFNLEANREQIEQHIYVYPSRSVSSQVKGTMLMCWYAAAMLLIL</sequence>
<protein>
    <submittedName>
        <fullName evidence="2">Uncharacterized protein</fullName>
    </submittedName>
</protein>
<evidence type="ECO:0000313" key="2">
    <source>
        <dbReference type="EMBL" id="CAG6790837.1"/>
    </source>
</evidence>
<dbReference type="AlphaFoldDB" id="A0A8D9BXZ4"/>
<feature type="region of interest" description="Disordered" evidence="1">
    <location>
        <begin position="130"/>
        <end position="221"/>
    </location>
</feature>
<name>A0A8D9BXZ4_9HEMI</name>
<feature type="compositionally biased region" description="Polar residues" evidence="1">
    <location>
        <begin position="178"/>
        <end position="191"/>
    </location>
</feature>
<feature type="compositionally biased region" description="Polar residues" evidence="1">
    <location>
        <begin position="152"/>
        <end position="170"/>
    </location>
</feature>